<keyword evidence="2" id="KW-0812">Transmembrane</keyword>
<keyword evidence="5" id="KW-1185">Reference proteome</keyword>
<proteinExistence type="predicted"/>
<evidence type="ECO:0000256" key="1">
    <source>
        <dbReference type="SAM" id="MobiDB-lite"/>
    </source>
</evidence>
<organism evidence="4 5">
    <name type="scientific">Streptococcus hillyeri</name>
    <dbReference type="NCBI Taxonomy" id="2282420"/>
    <lineage>
        <taxon>Bacteria</taxon>
        <taxon>Bacillati</taxon>
        <taxon>Bacillota</taxon>
        <taxon>Bacilli</taxon>
        <taxon>Lactobacillales</taxon>
        <taxon>Streptococcaceae</taxon>
        <taxon>Streptococcus</taxon>
    </lineage>
</organism>
<feature type="chain" id="PRO_5017946984" evidence="3">
    <location>
        <begin position="28"/>
        <end position="259"/>
    </location>
</feature>
<keyword evidence="2" id="KW-0472">Membrane</keyword>
<evidence type="ECO:0000256" key="2">
    <source>
        <dbReference type="SAM" id="Phobius"/>
    </source>
</evidence>
<keyword evidence="3" id="KW-0732">Signal</keyword>
<feature type="region of interest" description="Disordered" evidence="1">
    <location>
        <begin position="139"/>
        <end position="229"/>
    </location>
</feature>
<accession>A0A3L9DW73</accession>
<dbReference type="AlphaFoldDB" id="A0A3L9DW73"/>
<dbReference type="EMBL" id="RCVM01000005">
    <property type="protein sequence ID" value="RLY03989.1"/>
    <property type="molecule type" value="Genomic_DNA"/>
</dbReference>
<feature type="transmembrane region" description="Helical" evidence="2">
    <location>
        <begin position="236"/>
        <end position="256"/>
    </location>
</feature>
<gene>
    <name evidence="4" type="ORF">EAF07_04185</name>
</gene>
<name>A0A3L9DW73_9STRE</name>
<sequence length="259" mass="28024">MTYKRLSSAVLLGGALLGLSGQQVAMAEETPNQVVEQTTELQYSLGIPTSATLRSDQTAIDLAITLPKKFEEAKVVTVELRNIVGKELNTLDYTVPKGQQKFTCWFSLAGLQEEGYYVTVTLPDGSVTHSGYSKSIYIQQPNETGTPEKNQNTEKVSQEKITQKNAPQQANQSPTVEGEEKPKTQEKPTVSSVKSDEKLDTTKVNGAKQTAVTQKATLSSSNQLSQAPKDSGFSKVVIAVMGIGAVGLLAGLTYFFKKR</sequence>
<feature type="compositionally biased region" description="Polar residues" evidence="1">
    <location>
        <begin position="163"/>
        <end position="175"/>
    </location>
</feature>
<evidence type="ECO:0000313" key="4">
    <source>
        <dbReference type="EMBL" id="RLY03989.1"/>
    </source>
</evidence>
<keyword evidence="2" id="KW-1133">Transmembrane helix</keyword>
<feature type="signal peptide" evidence="3">
    <location>
        <begin position="1"/>
        <end position="27"/>
    </location>
</feature>
<dbReference type="RefSeq" id="WP_121835037.1">
    <property type="nucleotide sequence ID" value="NZ_CP163513.1"/>
</dbReference>
<reference evidence="4 5" key="1">
    <citation type="submission" date="2018-10" db="EMBL/GenBank/DDBJ databases">
        <title>Streptococcus hillyeri sp. nov., isolated from equine tracheal sample.</title>
        <authorList>
            <person name="Macfadyen A.C."/>
            <person name="Waller A."/>
            <person name="Paterson G.K."/>
        </authorList>
    </citation>
    <scope>NUCLEOTIDE SEQUENCE [LARGE SCALE GENOMIC DNA]</scope>
    <source>
        <strain evidence="4 5">28462</strain>
    </source>
</reference>
<dbReference type="Proteomes" id="UP000279194">
    <property type="component" value="Unassembled WGS sequence"/>
</dbReference>
<feature type="compositionally biased region" description="Polar residues" evidence="1">
    <location>
        <begin position="202"/>
        <end position="228"/>
    </location>
</feature>
<evidence type="ECO:0000313" key="5">
    <source>
        <dbReference type="Proteomes" id="UP000279194"/>
    </source>
</evidence>
<feature type="compositionally biased region" description="Polar residues" evidence="1">
    <location>
        <begin position="139"/>
        <end position="155"/>
    </location>
</feature>
<evidence type="ECO:0000256" key="3">
    <source>
        <dbReference type="SAM" id="SignalP"/>
    </source>
</evidence>
<comment type="caution">
    <text evidence="4">The sequence shown here is derived from an EMBL/GenBank/DDBJ whole genome shotgun (WGS) entry which is preliminary data.</text>
</comment>
<dbReference type="OrthoDB" id="2237629at2"/>
<protein>
    <submittedName>
        <fullName evidence="4">Uncharacterized protein</fullName>
    </submittedName>
</protein>